<protein>
    <submittedName>
        <fullName evidence="1">Uncharacterized protein</fullName>
    </submittedName>
</protein>
<accession>A0A125U0I3</accession>
<organism evidence="1 2">
    <name type="scientific">Lysobacter capsici AZ78</name>
    <dbReference type="NCBI Taxonomy" id="1444315"/>
    <lineage>
        <taxon>Bacteria</taxon>
        <taxon>Pseudomonadati</taxon>
        <taxon>Pseudomonadota</taxon>
        <taxon>Gammaproteobacteria</taxon>
        <taxon>Lysobacterales</taxon>
        <taxon>Lysobacteraceae</taxon>
        <taxon>Lysobacter</taxon>
    </lineage>
</organism>
<sequence length="247" mass="25373">MLATASLLPLAAQAGERCEHSQLRNLQLDLAGVKAVVFEIGSDDLVVTGAPGARAAVTGRACASDADDLAGMTLVQTRVGDKLVVRAEHRYSINFGFNGYRYMKLQASLPDSMRVQLKLGSGDARIDNVAGLSIDLGSGDVEARNVRGVTTADIGSGDVDLERIGSLQVISVGSGDLKAKHIGGGAKLGSIGSGDVELSQVGGTVELDRLGSGDLVVDDVRGDLAVRKVGSGSVAHHGVSGRVDVDK</sequence>
<reference evidence="1 2" key="1">
    <citation type="journal article" date="2014" name="Genome Announc.">
        <title>Draft Genome Sequence of Lysobacter capsici AZ78, a Bacterium Antagonistic to Plant-Pathogenic Oomycetes.</title>
        <authorList>
            <person name="Puopolo G."/>
            <person name="Sonego P."/>
            <person name="Engelen K."/>
            <person name="Pertot I."/>
        </authorList>
    </citation>
    <scope>NUCLEOTIDE SEQUENCE [LARGE SCALE GENOMIC DNA]</scope>
    <source>
        <strain evidence="1 2">AZ78</strain>
    </source>
</reference>
<dbReference type="Proteomes" id="UP000023435">
    <property type="component" value="Unassembled WGS sequence"/>
</dbReference>
<name>A0A125U0I3_9GAMM</name>
<dbReference type="AlphaFoldDB" id="A0A125U0I3"/>
<evidence type="ECO:0000313" key="2">
    <source>
        <dbReference type="Proteomes" id="UP000023435"/>
    </source>
</evidence>
<evidence type="ECO:0000313" key="1">
    <source>
        <dbReference type="EMBL" id="KWS02768.1"/>
    </source>
</evidence>
<dbReference type="Gene3D" id="2.160.20.120">
    <property type="match status" value="1"/>
</dbReference>
<comment type="caution">
    <text evidence="1">The sequence shown here is derived from an EMBL/GenBank/DDBJ whole genome shotgun (WGS) entry which is preliminary data.</text>
</comment>
<keyword evidence="2" id="KW-1185">Reference proteome</keyword>
<dbReference type="EMBL" id="JAJA02000001">
    <property type="protein sequence ID" value="KWS02768.1"/>
    <property type="molecule type" value="Genomic_DNA"/>
</dbReference>
<gene>
    <name evidence="1" type="ORF">AZ78_0314</name>
</gene>
<proteinExistence type="predicted"/>